<dbReference type="Pfam" id="PF05433">
    <property type="entry name" value="Rick_17kDa_Anti"/>
    <property type="match status" value="1"/>
</dbReference>
<evidence type="ECO:0000259" key="3">
    <source>
        <dbReference type="Pfam" id="PF05433"/>
    </source>
</evidence>
<proteinExistence type="predicted"/>
<accession>F5RAH0</accession>
<keyword evidence="5" id="KW-1185">Reference proteome</keyword>
<feature type="region of interest" description="Disordered" evidence="1">
    <location>
        <begin position="158"/>
        <end position="183"/>
    </location>
</feature>
<keyword evidence="2" id="KW-0732">Signal</keyword>
<evidence type="ECO:0000256" key="1">
    <source>
        <dbReference type="SAM" id="MobiDB-lite"/>
    </source>
</evidence>
<dbReference type="Proteomes" id="UP000005019">
    <property type="component" value="Unassembled WGS sequence"/>
</dbReference>
<feature type="signal peptide" evidence="2">
    <location>
        <begin position="1"/>
        <end position="22"/>
    </location>
</feature>
<evidence type="ECO:0000313" key="5">
    <source>
        <dbReference type="Proteomes" id="UP000005019"/>
    </source>
</evidence>
<dbReference type="STRING" id="1000565.METUNv1_01183"/>
<gene>
    <name evidence="4" type="ORF">METUNv1_01183</name>
</gene>
<sequence length="183" mass="19078">MNLVKKMVIALGLAAVSVPLLADPPGHAPAHGWRKKNDPHYVGYTGRTWQDDYGIRSGRCNREAVGAALGGVVGGLAGSAISDRDSRTVAILLGSAIGALIGARIGRDLDETDRACIGHALELAAGGRQVRWVSEGVTYTVIPGKASGKGCRSYTLRGEANGRSDSTKGTACRRDDGAWVPRG</sequence>
<dbReference type="AlphaFoldDB" id="F5RAH0"/>
<dbReference type="OrthoDB" id="5296356at2"/>
<dbReference type="RefSeq" id="WP_008059746.1">
    <property type="nucleotide sequence ID" value="NZ_AFHG01000036.1"/>
</dbReference>
<evidence type="ECO:0000313" key="4">
    <source>
        <dbReference type="EMBL" id="EGK72419.1"/>
    </source>
</evidence>
<dbReference type="eggNOG" id="COG4520">
    <property type="taxonomic scope" value="Bacteria"/>
</dbReference>
<feature type="chain" id="PRO_5003327135" evidence="2">
    <location>
        <begin position="23"/>
        <end position="183"/>
    </location>
</feature>
<protein>
    <submittedName>
        <fullName evidence="4">17 kDa surface antigen</fullName>
    </submittedName>
</protein>
<dbReference type="GO" id="GO:0019867">
    <property type="term" value="C:outer membrane"/>
    <property type="evidence" value="ECO:0007669"/>
    <property type="project" value="InterPro"/>
</dbReference>
<feature type="domain" description="Glycine zipper 2TM" evidence="3">
    <location>
        <begin position="66"/>
        <end position="106"/>
    </location>
</feature>
<comment type="caution">
    <text evidence="4">The sequence shown here is derived from an EMBL/GenBank/DDBJ whole genome shotgun (WGS) entry which is preliminary data.</text>
</comment>
<feature type="compositionally biased region" description="Basic and acidic residues" evidence="1">
    <location>
        <begin position="160"/>
        <end position="177"/>
    </location>
</feature>
<dbReference type="InterPro" id="IPR008816">
    <property type="entry name" value="Gly_zipper_2TM_dom"/>
</dbReference>
<evidence type="ECO:0000256" key="2">
    <source>
        <dbReference type="SAM" id="SignalP"/>
    </source>
</evidence>
<reference evidence="4 5" key="1">
    <citation type="journal article" date="2011" name="J. Bacteriol.">
        <title>Genome sequence of Methyloversatilis universalis FAM5T, a methylotrophic representative of the order Rhodocyclales.</title>
        <authorList>
            <person name="Kittichotirat W."/>
            <person name="Good N.M."/>
            <person name="Hall R."/>
            <person name="Bringel F."/>
            <person name="Lajus A."/>
            <person name="Medigue C."/>
            <person name="Smalley N.E."/>
            <person name="Beck D."/>
            <person name="Bumgarner R."/>
            <person name="Vuilleumier S."/>
            <person name="Kalyuzhnaya M.G."/>
        </authorList>
    </citation>
    <scope>NUCLEOTIDE SEQUENCE [LARGE SCALE GENOMIC DNA]</scope>
    <source>
        <strain evidence="5">ATCC BAA-1314 / JCM 13912 / FAM5</strain>
    </source>
</reference>
<organism evidence="4 5">
    <name type="scientific">Methyloversatilis universalis (strain ATCC BAA-1314 / DSM 25237 / JCM 13912 / CCUG 52030 / FAM5)</name>
    <dbReference type="NCBI Taxonomy" id="1000565"/>
    <lineage>
        <taxon>Bacteria</taxon>
        <taxon>Pseudomonadati</taxon>
        <taxon>Pseudomonadota</taxon>
        <taxon>Betaproteobacteria</taxon>
        <taxon>Nitrosomonadales</taxon>
        <taxon>Sterolibacteriaceae</taxon>
        <taxon>Methyloversatilis</taxon>
    </lineage>
</organism>
<name>F5RAH0_METUF</name>
<dbReference type="EMBL" id="AFHG01000036">
    <property type="protein sequence ID" value="EGK72419.1"/>
    <property type="molecule type" value="Genomic_DNA"/>
</dbReference>